<evidence type="ECO:0000256" key="2">
    <source>
        <dbReference type="ARBA" id="ARBA00018370"/>
    </source>
</evidence>
<keyword evidence="4" id="KW-0997">Cell inner membrane</keyword>
<dbReference type="InterPro" id="IPR046357">
    <property type="entry name" value="PPIase_dom_sf"/>
</dbReference>
<evidence type="ECO:0000259" key="14">
    <source>
        <dbReference type="Pfam" id="PF13145"/>
    </source>
</evidence>
<evidence type="ECO:0000256" key="4">
    <source>
        <dbReference type="ARBA" id="ARBA00022519"/>
    </source>
</evidence>
<dbReference type="InterPro" id="IPR027304">
    <property type="entry name" value="Trigger_fact/SurA_dom_sf"/>
</dbReference>
<keyword evidence="6" id="KW-1133">Transmembrane helix</keyword>
<dbReference type="Gene3D" id="3.10.50.40">
    <property type="match status" value="1"/>
</dbReference>
<dbReference type="SUPFAM" id="SSF54534">
    <property type="entry name" value="FKBP-like"/>
    <property type="match status" value="1"/>
</dbReference>
<evidence type="ECO:0000256" key="8">
    <source>
        <dbReference type="ARBA" id="ARBA00023186"/>
    </source>
</evidence>
<evidence type="ECO:0000256" key="3">
    <source>
        <dbReference type="ARBA" id="ARBA00022475"/>
    </source>
</evidence>
<name>A0A1Y5TBP2_9RHOB</name>
<dbReference type="InterPro" id="IPR000297">
    <property type="entry name" value="PPIase_PpiC"/>
</dbReference>
<comment type="similarity">
    <text evidence="11">Belongs to the PpiD chaperone family.</text>
</comment>
<dbReference type="RefSeq" id="WP_085854963.1">
    <property type="nucleotide sequence ID" value="NZ_FOPF01000010.1"/>
</dbReference>
<evidence type="ECO:0000256" key="11">
    <source>
        <dbReference type="ARBA" id="ARBA00038408"/>
    </source>
</evidence>
<comment type="subcellular location">
    <subcellularLocation>
        <location evidence="1">Cell inner membrane</location>
        <topology evidence="1">Single-pass type II membrane protein</topology>
        <orientation evidence="1">Periplasmic side</orientation>
    </subcellularLocation>
</comment>
<evidence type="ECO:0000313" key="15">
    <source>
        <dbReference type="EMBL" id="SLN60136.1"/>
    </source>
</evidence>
<dbReference type="STRING" id="315423.SAMN04488020_110112"/>
<protein>
    <recommendedName>
        <fullName evidence="2">Parvulin-like PPIase</fullName>
    </recommendedName>
    <alternativeName>
        <fullName evidence="9">Peptidyl-prolyl cis-trans isomerase plp</fullName>
    </alternativeName>
    <alternativeName>
        <fullName evidence="12">Periplasmic chaperone PpiD</fullName>
    </alternativeName>
    <alternativeName>
        <fullName evidence="13">Periplasmic folding chaperone</fullName>
    </alternativeName>
    <alternativeName>
        <fullName evidence="10">Rotamase plp</fullName>
    </alternativeName>
</protein>
<reference evidence="15 16" key="1">
    <citation type="submission" date="2017-03" db="EMBL/GenBank/DDBJ databases">
        <authorList>
            <person name="Afonso C.L."/>
            <person name="Miller P.J."/>
            <person name="Scott M.A."/>
            <person name="Spackman E."/>
            <person name="Goraichik I."/>
            <person name="Dimitrov K.M."/>
            <person name="Suarez D.L."/>
            <person name="Swayne D.E."/>
        </authorList>
    </citation>
    <scope>NUCLEOTIDE SEQUENCE [LARGE SCALE GENOMIC DNA]</scope>
    <source>
        <strain evidence="15 16">CECT 7066</strain>
    </source>
</reference>
<proteinExistence type="inferred from homology"/>
<dbReference type="PANTHER" id="PTHR47529">
    <property type="entry name" value="PEPTIDYL-PROLYL CIS-TRANS ISOMERASE D"/>
    <property type="match status" value="1"/>
</dbReference>
<evidence type="ECO:0000256" key="6">
    <source>
        <dbReference type="ARBA" id="ARBA00022989"/>
    </source>
</evidence>
<keyword evidence="8" id="KW-0143">Chaperone</keyword>
<dbReference type="SUPFAM" id="SSF109998">
    <property type="entry name" value="Triger factor/SurA peptide-binding domain-like"/>
    <property type="match status" value="1"/>
</dbReference>
<dbReference type="EMBL" id="FWFV01000009">
    <property type="protein sequence ID" value="SLN60136.1"/>
    <property type="molecule type" value="Genomic_DNA"/>
</dbReference>
<dbReference type="GO" id="GO:0005886">
    <property type="term" value="C:plasma membrane"/>
    <property type="evidence" value="ECO:0007669"/>
    <property type="project" value="UniProtKB-SubCell"/>
</dbReference>
<dbReference type="PANTHER" id="PTHR47529:SF1">
    <property type="entry name" value="PERIPLASMIC CHAPERONE PPID"/>
    <property type="match status" value="1"/>
</dbReference>
<dbReference type="Gene3D" id="1.10.4030.10">
    <property type="entry name" value="Porin chaperone SurA, peptide-binding domain"/>
    <property type="match status" value="1"/>
</dbReference>
<dbReference type="Proteomes" id="UP000193870">
    <property type="component" value="Unassembled WGS sequence"/>
</dbReference>
<dbReference type="Pfam" id="PF13145">
    <property type="entry name" value="Rotamase_2"/>
    <property type="match status" value="1"/>
</dbReference>
<dbReference type="InterPro" id="IPR052029">
    <property type="entry name" value="PpiD_chaperone"/>
</dbReference>
<gene>
    <name evidence="15" type="primary">ppiD</name>
    <name evidence="15" type="ORF">PAM7066_02966</name>
</gene>
<dbReference type="GO" id="GO:0003755">
    <property type="term" value="F:peptidyl-prolyl cis-trans isomerase activity"/>
    <property type="evidence" value="ECO:0007669"/>
    <property type="project" value="InterPro"/>
</dbReference>
<evidence type="ECO:0000256" key="13">
    <source>
        <dbReference type="ARBA" id="ARBA00042775"/>
    </source>
</evidence>
<keyword evidence="7" id="KW-0472">Membrane</keyword>
<evidence type="ECO:0000256" key="12">
    <source>
        <dbReference type="ARBA" id="ARBA00040743"/>
    </source>
</evidence>
<dbReference type="AlphaFoldDB" id="A0A1Y5TBP2"/>
<evidence type="ECO:0000256" key="7">
    <source>
        <dbReference type="ARBA" id="ARBA00023136"/>
    </source>
</evidence>
<organism evidence="15 16">
    <name type="scientific">Palleronia marisminoris</name>
    <dbReference type="NCBI Taxonomy" id="315423"/>
    <lineage>
        <taxon>Bacteria</taxon>
        <taxon>Pseudomonadati</taxon>
        <taxon>Pseudomonadota</taxon>
        <taxon>Alphaproteobacteria</taxon>
        <taxon>Rhodobacterales</taxon>
        <taxon>Roseobacteraceae</taxon>
        <taxon>Palleronia</taxon>
    </lineage>
</organism>
<keyword evidence="16" id="KW-1185">Reference proteome</keyword>
<dbReference type="Pfam" id="PF13624">
    <property type="entry name" value="SurA_N_3"/>
    <property type="match status" value="1"/>
</dbReference>
<keyword evidence="15" id="KW-0413">Isomerase</keyword>
<evidence type="ECO:0000256" key="10">
    <source>
        <dbReference type="ARBA" id="ARBA00031484"/>
    </source>
</evidence>
<keyword evidence="3" id="KW-1003">Cell membrane</keyword>
<evidence type="ECO:0000256" key="9">
    <source>
        <dbReference type="ARBA" id="ARBA00030642"/>
    </source>
</evidence>
<evidence type="ECO:0000256" key="1">
    <source>
        <dbReference type="ARBA" id="ARBA00004382"/>
    </source>
</evidence>
<feature type="domain" description="PpiC" evidence="14">
    <location>
        <begin position="244"/>
        <end position="360"/>
    </location>
</feature>
<dbReference type="OrthoDB" id="9768393at2"/>
<evidence type="ECO:0000256" key="5">
    <source>
        <dbReference type="ARBA" id="ARBA00022692"/>
    </source>
</evidence>
<keyword evidence="5" id="KW-0812">Transmembrane</keyword>
<accession>A0A1Y5TBP2</accession>
<sequence>MAKKKNPIAKGLVWFVLLLLIVGLAGFGATSFGGSTQNVGEVGDTEIGIDRYARALQQEIRGFEQQTGQNLTITEAREFGLDQIVLQRLIATAALEDEADELGLSVGDTEVAESIQDIQAFQGMDGNFDAEAYRFALEQSGLTVTEFESQLRDETARSILQGAVIAGIQPPAAFVDALYQYARETRDLTLVRFAEPTQPVPEPTEDDLRAYHAANEDTYTLPRRKEITYAWVTPEMMAGEVEVGEDAVRALYDERSAQYNQPERRLVERLVFADEAAAQEALAAIEAGDTTFGDLVDQRGLTLSDVDLGEVARDDLGAASEAVFALQEPGIVGPAPTPLGPALFRVNAILSAQETPFEEVAAELQAEASLSAARRALESEIEPAEDLLAGGATLEELAEETPFELNETVWSPGDASEDGASIDAYDTFREAAEQTEPGDFPEIGQLSDGSLFALRVDEVLDPSVQPFAEVREQVRADWEAAARRDQLVAQAEAALETLQNSAAVSLDTLGGEVMRRADVTRDAVIEFAPEDFVETAFALDERAATVVPTTDGAILVRVDSVNAPDAVEGDEARAGLRQAVGQGVAQDLTSSFTSAIEAQKGIALNQSAINAVLSQFN</sequence>
<evidence type="ECO:0000313" key="16">
    <source>
        <dbReference type="Proteomes" id="UP000193870"/>
    </source>
</evidence>